<keyword evidence="3" id="KW-1185">Reference proteome</keyword>
<keyword evidence="1" id="KW-0812">Transmembrane</keyword>
<dbReference type="Gene3D" id="1.10.620.20">
    <property type="entry name" value="Ribonucleotide Reductase, subunit A"/>
    <property type="match status" value="1"/>
</dbReference>
<gene>
    <name evidence="2" type="ORF">GCM10010170_024250</name>
</gene>
<dbReference type="InterPro" id="IPR012348">
    <property type="entry name" value="RNR-like"/>
</dbReference>
<reference evidence="2 3" key="1">
    <citation type="journal article" date="2019" name="Int. J. Syst. Evol. Microbiol.">
        <title>The Global Catalogue of Microorganisms (GCM) 10K type strain sequencing project: providing services to taxonomists for standard genome sequencing and annotation.</title>
        <authorList>
            <consortium name="The Broad Institute Genomics Platform"/>
            <consortium name="The Broad Institute Genome Sequencing Center for Infectious Disease"/>
            <person name="Wu L."/>
            <person name="Ma J."/>
        </authorList>
    </citation>
    <scope>NUCLEOTIDE SEQUENCE [LARGE SCALE GENOMIC DNA]</scope>
    <source>
        <strain evidence="2 3">JCM 3272</strain>
    </source>
</reference>
<comment type="caution">
    <text evidence="2">The sequence shown here is derived from an EMBL/GenBank/DDBJ whole genome shotgun (WGS) entry which is preliminary data.</text>
</comment>
<feature type="transmembrane region" description="Helical" evidence="1">
    <location>
        <begin position="174"/>
        <end position="196"/>
    </location>
</feature>
<dbReference type="SUPFAM" id="SSF47240">
    <property type="entry name" value="Ferritin-like"/>
    <property type="match status" value="1"/>
</dbReference>
<name>A0ABN3FZH3_9ACTN</name>
<keyword evidence="1" id="KW-0472">Membrane</keyword>
<evidence type="ECO:0000313" key="3">
    <source>
        <dbReference type="Proteomes" id="UP001501444"/>
    </source>
</evidence>
<evidence type="ECO:0000313" key="2">
    <source>
        <dbReference type="EMBL" id="GAA2341015.1"/>
    </source>
</evidence>
<dbReference type="RefSeq" id="WP_344612424.1">
    <property type="nucleotide sequence ID" value="NZ_BAAARV010000020.1"/>
</dbReference>
<sequence length="262" mass="28776">MFTAWVRSFEQHAARRRAAGDPDWGRTARLDDALVRSVQRFQTGEDGDGASLLAKSARAGDAAYLAAVRLFVAEEQNHARLLRLLLGAAGAPTIDGHWSDRVFVWVRRSLGLRLELMTLMVAEVIALRYYEALRDGRADPLLTEVAGRILDDERRHVPFHCDRLRQGFAGMPQVLRPVLAAAWWVLLLGAAVVVALDHGPALRRLGVTRRAFVRDTSVLFRPVVAAVFALRPNFVRPAARRGMTGMKPTGARGTGCRPAAGG</sequence>
<evidence type="ECO:0000256" key="1">
    <source>
        <dbReference type="SAM" id="Phobius"/>
    </source>
</evidence>
<dbReference type="Proteomes" id="UP001501444">
    <property type="component" value="Unassembled WGS sequence"/>
</dbReference>
<keyword evidence="1" id="KW-1133">Transmembrane helix</keyword>
<dbReference type="EMBL" id="BAAARV010000020">
    <property type="protein sequence ID" value="GAA2341015.1"/>
    <property type="molecule type" value="Genomic_DNA"/>
</dbReference>
<accession>A0ABN3FZH3</accession>
<protein>
    <recommendedName>
        <fullName evidence="4">Ferritin-like domain-containing protein</fullName>
    </recommendedName>
</protein>
<evidence type="ECO:0008006" key="4">
    <source>
        <dbReference type="Google" id="ProtNLM"/>
    </source>
</evidence>
<proteinExistence type="predicted"/>
<organism evidence="2 3">
    <name type="scientific">Dactylosporangium salmoneum</name>
    <dbReference type="NCBI Taxonomy" id="53361"/>
    <lineage>
        <taxon>Bacteria</taxon>
        <taxon>Bacillati</taxon>
        <taxon>Actinomycetota</taxon>
        <taxon>Actinomycetes</taxon>
        <taxon>Micromonosporales</taxon>
        <taxon>Micromonosporaceae</taxon>
        <taxon>Dactylosporangium</taxon>
    </lineage>
</organism>
<dbReference type="InterPro" id="IPR009078">
    <property type="entry name" value="Ferritin-like_SF"/>
</dbReference>